<sequence>MKRLLLITALLPFAVLAQPINTMN</sequence>
<protein>
    <submittedName>
        <fullName evidence="1">DUF2756 domain-containing protein</fullName>
    </submittedName>
</protein>
<evidence type="ECO:0000313" key="1">
    <source>
        <dbReference type="EMBL" id="ECD4198677.1"/>
    </source>
</evidence>
<dbReference type="Pfam" id="PF10956">
    <property type="entry name" value="DUF2756"/>
    <property type="match status" value="1"/>
</dbReference>
<accession>A0A5Y2DYP8</accession>
<gene>
    <name evidence="1" type="ORF">E0Y79_13485</name>
</gene>
<dbReference type="InterPro" id="IPR020158">
    <property type="entry name" value="DUF2756"/>
</dbReference>
<proteinExistence type="predicted"/>
<organism evidence="1">
    <name type="scientific">Salmonella muenchen</name>
    <dbReference type="NCBI Taxonomy" id="596"/>
    <lineage>
        <taxon>Bacteria</taxon>
        <taxon>Pseudomonadati</taxon>
        <taxon>Pseudomonadota</taxon>
        <taxon>Gammaproteobacteria</taxon>
        <taxon>Enterobacterales</taxon>
        <taxon>Enterobacteriaceae</taxon>
        <taxon>Salmonella</taxon>
    </lineage>
</organism>
<name>A0A5Y2DYP8_SALMU</name>
<dbReference type="EMBL" id="AAIEQN010000027">
    <property type="protein sequence ID" value="ECD4198677.1"/>
    <property type="molecule type" value="Genomic_DNA"/>
</dbReference>
<comment type="caution">
    <text evidence="1">The sequence shown here is derived from an EMBL/GenBank/DDBJ whole genome shotgun (WGS) entry which is preliminary data.</text>
</comment>
<feature type="non-terminal residue" evidence="1">
    <location>
        <position position="24"/>
    </location>
</feature>
<dbReference type="AlphaFoldDB" id="A0A5Y2DYP8"/>
<reference evidence="1" key="1">
    <citation type="submission" date="2019-03" db="EMBL/GenBank/DDBJ databases">
        <authorList>
            <person name="Ashton P.M."/>
            <person name="Dallman T."/>
            <person name="Nair S."/>
            <person name="De Pinna E."/>
            <person name="Peters T."/>
            <person name="Grant K."/>
        </authorList>
    </citation>
    <scope>NUCLEOTIDE SEQUENCE</scope>
    <source>
        <strain evidence="1">301730</strain>
    </source>
</reference>